<dbReference type="SUPFAM" id="SSF88723">
    <property type="entry name" value="PIN domain-like"/>
    <property type="match status" value="1"/>
</dbReference>
<keyword evidence="4 6" id="KW-0378">Hydrolase</keyword>
<feature type="domain" description="PIN" evidence="7">
    <location>
        <begin position="2"/>
        <end position="118"/>
    </location>
</feature>
<gene>
    <name evidence="6" type="primary">vapC</name>
    <name evidence="8" type="ORF">JQS43_01800</name>
</gene>
<protein>
    <recommendedName>
        <fullName evidence="6">Ribonuclease VapC</fullName>
        <shortName evidence="6">RNase VapC</shortName>
        <ecNumber evidence="6">3.1.-.-</ecNumber>
    </recommendedName>
    <alternativeName>
        <fullName evidence="6">Toxin VapC</fullName>
    </alternativeName>
</protein>
<dbReference type="GO" id="GO:0000287">
    <property type="term" value="F:magnesium ion binding"/>
    <property type="evidence" value="ECO:0007669"/>
    <property type="project" value="UniProtKB-UniRule"/>
</dbReference>
<dbReference type="InterPro" id="IPR002716">
    <property type="entry name" value="PIN_dom"/>
</dbReference>
<evidence type="ECO:0000313" key="8">
    <source>
        <dbReference type="EMBL" id="QSB15135.1"/>
    </source>
</evidence>
<evidence type="ECO:0000259" key="7">
    <source>
        <dbReference type="Pfam" id="PF01850"/>
    </source>
</evidence>
<evidence type="ECO:0000256" key="1">
    <source>
        <dbReference type="ARBA" id="ARBA00022649"/>
    </source>
</evidence>
<evidence type="ECO:0000256" key="3">
    <source>
        <dbReference type="ARBA" id="ARBA00022723"/>
    </source>
</evidence>
<feature type="binding site" evidence="6">
    <location>
        <position position="5"/>
    </location>
    <ligand>
        <name>Mg(2+)</name>
        <dbReference type="ChEBI" id="CHEBI:18420"/>
    </ligand>
</feature>
<name>A0A895YGD2_9ACTN</name>
<accession>A0A895YGD2</accession>
<feature type="binding site" evidence="6">
    <location>
        <position position="89"/>
    </location>
    <ligand>
        <name>Mg(2+)</name>
        <dbReference type="ChEBI" id="CHEBI:18420"/>
    </ligand>
</feature>
<dbReference type="EMBL" id="CP070499">
    <property type="protein sequence ID" value="QSB15135.1"/>
    <property type="molecule type" value="Genomic_DNA"/>
</dbReference>
<dbReference type="Gene3D" id="3.40.50.1010">
    <property type="entry name" value="5'-nuclease"/>
    <property type="match status" value="1"/>
</dbReference>
<evidence type="ECO:0000256" key="5">
    <source>
        <dbReference type="ARBA" id="ARBA00022842"/>
    </source>
</evidence>
<dbReference type="KEGG" id="nhy:JQS43_01800"/>
<keyword evidence="1 6" id="KW-1277">Toxin-antitoxin system</keyword>
<dbReference type="RefSeq" id="WP_239677307.1">
    <property type="nucleotide sequence ID" value="NZ_CP070499.1"/>
</dbReference>
<dbReference type="Pfam" id="PF01850">
    <property type="entry name" value="PIN"/>
    <property type="match status" value="1"/>
</dbReference>
<evidence type="ECO:0000256" key="4">
    <source>
        <dbReference type="ARBA" id="ARBA00022801"/>
    </source>
</evidence>
<keyword evidence="5 6" id="KW-0460">Magnesium</keyword>
<dbReference type="InterPro" id="IPR029060">
    <property type="entry name" value="PIN-like_dom_sf"/>
</dbReference>
<evidence type="ECO:0000256" key="6">
    <source>
        <dbReference type="HAMAP-Rule" id="MF_00265"/>
    </source>
</evidence>
<dbReference type="HAMAP" id="MF_00265">
    <property type="entry name" value="VapC_Nob1"/>
    <property type="match status" value="1"/>
</dbReference>
<keyword evidence="9" id="KW-1185">Reference proteome</keyword>
<dbReference type="GO" id="GO:0004540">
    <property type="term" value="F:RNA nuclease activity"/>
    <property type="evidence" value="ECO:0007669"/>
    <property type="project" value="InterPro"/>
</dbReference>
<dbReference type="EC" id="3.1.-.-" evidence="6"/>
<dbReference type="Proteomes" id="UP000662857">
    <property type="component" value="Chromosome"/>
</dbReference>
<keyword evidence="3 6" id="KW-0479">Metal-binding</keyword>
<evidence type="ECO:0000256" key="2">
    <source>
        <dbReference type="ARBA" id="ARBA00022722"/>
    </source>
</evidence>
<reference evidence="8" key="1">
    <citation type="submission" date="2021-02" db="EMBL/GenBank/DDBJ databases">
        <title>Natrosporangium hydrolyticum gen. nov., sp. nov, a haloalkaliphilic actinobacterium from a soda solonchak soil.</title>
        <authorList>
            <person name="Sorokin D.Y."/>
            <person name="Khijniak T.V."/>
            <person name="Zakharycheva A.P."/>
            <person name="Boueva O.V."/>
            <person name="Ariskina E.V."/>
            <person name="Hahnke R.L."/>
            <person name="Bunk B."/>
            <person name="Sproer C."/>
            <person name="Schumann P."/>
            <person name="Evtushenko L.I."/>
            <person name="Kublanov I.V."/>
        </authorList>
    </citation>
    <scope>NUCLEOTIDE SEQUENCE</scope>
    <source>
        <strain evidence="8">DSM 106523</strain>
    </source>
</reference>
<comment type="function">
    <text evidence="6">Toxic component of a toxin-antitoxin (TA) system. An RNase.</text>
</comment>
<dbReference type="GO" id="GO:0016787">
    <property type="term" value="F:hydrolase activity"/>
    <property type="evidence" value="ECO:0007669"/>
    <property type="project" value="UniProtKB-KW"/>
</dbReference>
<comment type="cofactor">
    <cofactor evidence="6">
        <name>Mg(2+)</name>
        <dbReference type="ChEBI" id="CHEBI:18420"/>
    </cofactor>
</comment>
<dbReference type="CDD" id="cd09874">
    <property type="entry name" value="PIN_MT3492-like"/>
    <property type="match status" value="1"/>
</dbReference>
<comment type="similarity">
    <text evidence="6">Belongs to the PINc/VapC protein family.</text>
</comment>
<proteinExistence type="inferred from homology"/>
<dbReference type="GO" id="GO:0090729">
    <property type="term" value="F:toxin activity"/>
    <property type="evidence" value="ECO:0007669"/>
    <property type="project" value="UniProtKB-KW"/>
</dbReference>
<sequence>MIYLDASAIITLIAGRTHARELRDFLAAKPTMPMGTSTLGFVETVRTLDQLGNYPSAMADLVAGLTEILVTEEVRDAAARLPTGVRTLDAVHIASAQILEDALDVLVTYDKRMYEVAHSLGMPVAAPGASTHG</sequence>
<dbReference type="AlphaFoldDB" id="A0A895YGD2"/>
<evidence type="ECO:0000313" key="9">
    <source>
        <dbReference type="Proteomes" id="UP000662857"/>
    </source>
</evidence>
<dbReference type="InterPro" id="IPR022907">
    <property type="entry name" value="VapC_family"/>
</dbReference>
<organism evidence="8 9">
    <name type="scientific">Natronosporangium hydrolyticum</name>
    <dbReference type="NCBI Taxonomy" id="2811111"/>
    <lineage>
        <taxon>Bacteria</taxon>
        <taxon>Bacillati</taxon>
        <taxon>Actinomycetota</taxon>
        <taxon>Actinomycetes</taxon>
        <taxon>Micromonosporales</taxon>
        <taxon>Micromonosporaceae</taxon>
        <taxon>Natronosporangium</taxon>
    </lineage>
</organism>
<keyword evidence="2 6" id="KW-0540">Nuclease</keyword>
<keyword evidence="6" id="KW-0800">Toxin</keyword>